<dbReference type="InterPro" id="IPR036873">
    <property type="entry name" value="Rhodanese-like_dom_sf"/>
</dbReference>
<dbReference type="RefSeq" id="WP_191842496.1">
    <property type="nucleotide sequence ID" value="NZ_BAAALB010000034.1"/>
</dbReference>
<dbReference type="InterPro" id="IPR000594">
    <property type="entry name" value="ThiF_NAD_FAD-bd"/>
</dbReference>
<dbReference type="SUPFAM" id="SSF69572">
    <property type="entry name" value="Activating enzymes of the ubiquitin-like proteins"/>
    <property type="match status" value="1"/>
</dbReference>
<dbReference type="FunFam" id="3.40.250.10:FF:000025">
    <property type="entry name" value="Molybdopterin biosynthesis MoeZ"/>
    <property type="match status" value="1"/>
</dbReference>
<evidence type="ECO:0000259" key="12">
    <source>
        <dbReference type="PROSITE" id="PS50206"/>
    </source>
</evidence>
<dbReference type="GO" id="GO:0016779">
    <property type="term" value="F:nucleotidyltransferase activity"/>
    <property type="evidence" value="ECO:0007669"/>
    <property type="project" value="UniProtKB-KW"/>
</dbReference>
<evidence type="ECO:0000256" key="3">
    <source>
        <dbReference type="ARBA" id="ARBA00022692"/>
    </source>
</evidence>
<evidence type="ECO:0000256" key="8">
    <source>
        <dbReference type="ARBA" id="ARBA00023136"/>
    </source>
</evidence>
<keyword evidence="14" id="KW-1185">Reference proteome</keyword>
<dbReference type="Gene3D" id="3.40.250.10">
    <property type="entry name" value="Rhodanese-like domain"/>
    <property type="match status" value="1"/>
</dbReference>
<dbReference type="Proteomes" id="UP000619293">
    <property type="component" value="Unassembled WGS sequence"/>
</dbReference>
<name>A0A8J3NR07_9ACTN</name>
<dbReference type="InterPro" id="IPR045886">
    <property type="entry name" value="ThiF/MoeB/HesA"/>
</dbReference>
<evidence type="ECO:0000256" key="10">
    <source>
        <dbReference type="ARBA" id="ARBA00060757"/>
    </source>
</evidence>
<organism evidence="13 14">
    <name type="scientific">Catellatospora chokoriensis</name>
    <dbReference type="NCBI Taxonomy" id="310353"/>
    <lineage>
        <taxon>Bacteria</taxon>
        <taxon>Bacillati</taxon>
        <taxon>Actinomycetota</taxon>
        <taxon>Actinomycetes</taxon>
        <taxon>Micromonosporales</taxon>
        <taxon>Micromonosporaceae</taxon>
        <taxon>Catellatospora</taxon>
    </lineage>
</organism>
<dbReference type="PANTHER" id="PTHR10953:SF102">
    <property type="entry name" value="ADENYLYLTRANSFERASE AND SULFURTRANSFERASE MOCS3"/>
    <property type="match status" value="1"/>
</dbReference>
<protein>
    <recommendedName>
        <fullName evidence="11">Probable adenylyltransferase/sulfurtransferase MoeZ</fullName>
    </recommendedName>
</protein>
<comment type="subcellular location">
    <subcellularLocation>
        <location evidence="1">Membrane</location>
        <topology evidence="1">Single-pass membrane protein</topology>
    </subcellularLocation>
</comment>
<comment type="similarity">
    <text evidence="10">In the N-terminal section; belongs to the HesA/MoeB/ThiF family.</text>
</comment>
<dbReference type="GO" id="GO:0004792">
    <property type="term" value="F:thiosulfate-cyanide sulfurtransferase activity"/>
    <property type="evidence" value="ECO:0007669"/>
    <property type="project" value="TreeGrafter"/>
</dbReference>
<dbReference type="GO" id="GO:0005524">
    <property type="term" value="F:ATP binding"/>
    <property type="evidence" value="ECO:0007669"/>
    <property type="project" value="UniProtKB-KW"/>
</dbReference>
<dbReference type="InterPro" id="IPR001763">
    <property type="entry name" value="Rhodanese-like_dom"/>
</dbReference>
<keyword evidence="9" id="KW-0511">Multifunctional enzyme</keyword>
<dbReference type="EMBL" id="BONG01000017">
    <property type="protein sequence ID" value="GIF89727.1"/>
    <property type="molecule type" value="Genomic_DNA"/>
</dbReference>
<keyword evidence="3" id="KW-0812">Transmembrane</keyword>
<dbReference type="GO" id="GO:0008146">
    <property type="term" value="F:sulfotransferase activity"/>
    <property type="evidence" value="ECO:0007669"/>
    <property type="project" value="TreeGrafter"/>
</dbReference>
<gene>
    <name evidence="13" type="ORF">Cch02nite_31710</name>
</gene>
<dbReference type="SMART" id="SM00450">
    <property type="entry name" value="RHOD"/>
    <property type="match status" value="1"/>
</dbReference>
<dbReference type="GO" id="GO:0005829">
    <property type="term" value="C:cytosol"/>
    <property type="evidence" value="ECO:0007669"/>
    <property type="project" value="TreeGrafter"/>
</dbReference>
<evidence type="ECO:0000256" key="7">
    <source>
        <dbReference type="ARBA" id="ARBA00022989"/>
    </source>
</evidence>
<dbReference type="GO" id="GO:0016020">
    <property type="term" value="C:membrane"/>
    <property type="evidence" value="ECO:0007669"/>
    <property type="project" value="UniProtKB-SubCell"/>
</dbReference>
<dbReference type="CDD" id="cd00158">
    <property type="entry name" value="RHOD"/>
    <property type="match status" value="1"/>
</dbReference>
<proteinExistence type="inferred from homology"/>
<dbReference type="NCBIfam" id="NF004281">
    <property type="entry name" value="PRK05690.1"/>
    <property type="match status" value="1"/>
</dbReference>
<dbReference type="PANTHER" id="PTHR10953">
    <property type="entry name" value="UBIQUITIN-ACTIVATING ENZYME E1"/>
    <property type="match status" value="1"/>
</dbReference>
<dbReference type="NCBIfam" id="NF005902">
    <property type="entry name" value="PRK07878.1"/>
    <property type="match status" value="1"/>
</dbReference>
<dbReference type="GO" id="GO:0008641">
    <property type="term" value="F:ubiquitin-like modifier activating enzyme activity"/>
    <property type="evidence" value="ECO:0007669"/>
    <property type="project" value="InterPro"/>
</dbReference>
<dbReference type="Gene3D" id="3.40.50.720">
    <property type="entry name" value="NAD(P)-binding Rossmann-like Domain"/>
    <property type="match status" value="1"/>
</dbReference>
<evidence type="ECO:0000256" key="5">
    <source>
        <dbReference type="ARBA" id="ARBA00022741"/>
    </source>
</evidence>
<feature type="domain" description="Rhodanese" evidence="12">
    <location>
        <begin position="301"/>
        <end position="391"/>
    </location>
</feature>
<evidence type="ECO:0000256" key="2">
    <source>
        <dbReference type="ARBA" id="ARBA00022679"/>
    </source>
</evidence>
<comment type="caution">
    <text evidence="13">The sequence shown here is derived from an EMBL/GenBank/DDBJ whole genome shotgun (WGS) entry which is preliminary data.</text>
</comment>
<keyword evidence="4 13" id="KW-0548">Nucleotidyltransferase</keyword>
<dbReference type="AlphaFoldDB" id="A0A8J3NR07"/>
<keyword evidence="7" id="KW-1133">Transmembrane helix</keyword>
<keyword evidence="2" id="KW-0808">Transferase</keyword>
<dbReference type="Pfam" id="PF00899">
    <property type="entry name" value="ThiF"/>
    <property type="match status" value="1"/>
</dbReference>
<dbReference type="PROSITE" id="PS50206">
    <property type="entry name" value="RHODANESE_3"/>
    <property type="match status" value="1"/>
</dbReference>
<keyword evidence="6" id="KW-0067">ATP-binding</keyword>
<reference evidence="13 14" key="1">
    <citation type="submission" date="2021-01" db="EMBL/GenBank/DDBJ databases">
        <title>Whole genome shotgun sequence of Catellatospora chokoriensis NBRC 107358.</title>
        <authorList>
            <person name="Komaki H."/>
            <person name="Tamura T."/>
        </authorList>
    </citation>
    <scope>NUCLEOTIDE SEQUENCE [LARGE SCALE GENOMIC DNA]</scope>
    <source>
        <strain evidence="13 14">NBRC 107358</strain>
    </source>
</reference>
<evidence type="ECO:0000313" key="14">
    <source>
        <dbReference type="Proteomes" id="UP000619293"/>
    </source>
</evidence>
<dbReference type="CDD" id="cd00757">
    <property type="entry name" value="ThiF_MoeB_HesA_family"/>
    <property type="match status" value="1"/>
</dbReference>
<sequence>MSLPPLVEPAESLSVDEIRRYSRHLIIPDVGVEGQKRLKNAKVLCVGAGGLGSPALMYLAAAGVGTLGIVEFDTVDESNLQRQIIHGQSDIGRPKAESAANSVREINPYVNVVIHNTAIDRENVFEIFGQYDLIVDGTDNFATRYLVNDAAVLLGKPYVWGSIYRFDGQASVFWAEHGPCYRCLYPEPPPPGMVPSCAEGGVLGVLCASIGSIQVTEAIKLLAGIGEPLVGSLMVYDALEMSYRKIRVRKDPSCVLCGENPSITELVEDYEAFCGAVSVEAQEAVVDATITARELKEWQDADKDFLLVDVREPAEFEIVRIPGSVLIPKGEILSGEALAKLPQDKQIVLHCKSGVRSAEALAALKAAGFKDAVHVQGGVLAWVKTVDPSLPSY</sequence>
<evidence type="ECO:0000256" key="9">
    <source>
        <dbReference type="ARBA" id="ARBA00023268"/>
    </source>
</evidence>
<dbReference type="Pfam" id="PF00581">
    <property type="entry name" value="Rhodanese"/>
    <property type="match status" value="1"/>
</dbReference>
<evidence type="ECO:0000256" key="4">
    <source>
        <dbReference type="ARBA" id="ARBA00022695"/>
    </source>
</evidence>
<evidence type="ECO:0000256" key="6">
    <source>
        <dbReference type="ARBA" id="ARBA00022840"/>
    </source>
</evidence>
<evidence type="ECO:0000256" key="11">
    <source>
        <dbReference type="ARBA" id="ARBA00067503"/>
    </source>
</evidence>
<evidence type="ECO:0000256" key="1">
    <source>
        <dbReference type="ARBA" id="ARBA00004167"/>
    </source>
</evidence>
<keyword evidence="5" id="KW-0547">Nucleotide-binding</keyword>
<dbReference type="FunFam" id="3.40.50.720:FF:000033">
    <property type="entry name" value="Adenylyltransferase and sulfurtransferase MOCS3"/>
    <property type="match status" value="1"/>
</dbReference>
<keyword evidence="8" id="KW-0472">Membrane</keyword>
<accession>A0A8J3NR07</accession>
<evidence type="ECO:0000313" key="13">
    <source>
        <dbReference type="EMBL" id="GIF89727.1"/>
    </source>
</evidence>
<dbReference type="InterPro" id="IPR035985">
    <property type="entry name" value="Ubiquitin-activating_enz"/>
</dbReference>